<evidence type="ECO:0008006" key="3">
    <source>
        <dbReference type="Google" id="ProtNLM"/>
    </source>
</evidence>
<dbReference type="Gene3D" id="1.10.10.60">
    <property type="entry name" value="Homeodomain-like"/>
    <property type="match status" value="1"/>
</dbReference>
<evidence type="ECO:0000313" key="1">
    <source>
        <dbReference type="EMBL" id="OGD35130.1"/>
    </source>
</evidence>
<dbReference type="Proteomes" id="UP000178395">
    <property type="component" value="Unassembled WGS sequence"/>
</dbReference>
<gene>
    <name evidence="1" type="ORF">A2W39_02225</name>
</gene>
<organism evidence="1 2">
    <name type="scientific">Candidatus Azambacteria bacterium RIFCSPHIGHO2_01_46_10</name>
    <dbReference type="NCBI Taxonomy" id="1797293"/>
    <lineage>
        <taxon>Bacteria</taxon>
        <taxon>Candidatus Azamiibacteriota</taxon>
    </lineage>
</organism>
<comment type="caution">
    <text evidence="1">The sequence shown here is derived from an EMBL/GenBank/DDBJ whole genome shotgun (WGS) entry which is preliminary data.</text>
</comment>
<evidence type="ECO:0000313" key="2">
    <source>
        <dbReference type="Proteomes" id="UP000178395"/>
    </source>
</evidence>
<protein>
    <recommendedName>
        <fullName evidence="3">Homing endonuclease LAGLIDADG domain-containing protein</fullName>
    </recommendedName>
</protein>
<accession>A0A1F5BX03</accession>
<name>A0A1F5BX03_9BACT</name>
<reference evidence="1 2" key="1">
    <citation type="journal article" date="2016" name="Nat. Commun.">
        <title>Thousands of microbial genomes shed light on interconnected biogeochemical processes in an aquifer system.</title>
        <authorList>
            <person name="Anantharaman K."/>
            <person name="Brown C.T."/>
            <person name="Hug L.A."/>
            <person name="Sharon I."/>
            <person name="Castelle C.J."/>
            <person name="Probst A.J."/>
            <person name="Thomas B.C."/>
            <person name="Singh A."/>
            <person name="Wilkins M.J."/>
            <person name="Karaoz U."/>
            <person name="Brodie E.L."/>
            <person name="Williams K.H."/>
            <person name="Hubbard S.S."/>
            <person name="Banfield J.F."/>
        </authorList>
    </citation>
    <scope>NUCLEOTIDE SEQUENCE [LARGE SCALE GENOMIC DNA]</scope>
</reference>
<dbReference type="EMBL" id="MEYJ01000049">
    <property type="protein sequence ID" value="OGD35130.1"/>
    <property type="molecule type" value="Genomic_DNA"/>
</dbReference>
<proteinExistence type="predicted"/>
<dbReference type="AlphaFoldDB" id="A0A1F5BX03"/>
<sequence>MNRSLSFKNLKKLYNEKHKSVPEIARLSECSENKVNYWLAKYQIKKRTISEAIYVKHNPKGDPFKFIVPKSAEDAELFGLGLGLYWGEGTKANKDSIRLGNTDPNLIKKFIEFLIRFFSIKKKDLHFGLQIFSDIEVERALDFWIKRLKIKRSQFYKPIISISGSIGTYKKKSEYGVLTVMYHNKKLRNLLVELLPK</sequence>